<dbReference type="SUPFAM" id="SSF51905">
    <property type="entry name" value="FAD/NAD(P)-binding domain"/>
    <property type="match status" value="1"/>
</dbReference>
<evidence type="ECO:0000313" key="5">
    <source>
        <dbReference type="EMBL" id="ETO09994.1"/>
    </source>
</evidence>
<keyword evidence="3" id="KW-0274">FAD</keyword>
<sequence>MELSCVNGVRHITCVYRTPRWYASLWLPDGTPFDQSSRKFGDMDLVRKRLARYSSTLTQYGFKKPSLEDIDEGKKYGGSLYRSFEYWAKKGKISGFHGSVANCDGKNVTLSDGSVINDVDIIMCATGFHPDIPILPRDVFKKIYQPELKERRFLLYLLTFVPSMYDQSLAFVGAQPIVESNPTMFELQARLIGHYWSDVNRELPHASEERQNQWIEKNIITLDYSPLLPDICKQSYHIADDIAEFIGCKPKDPEVVSLLEDAGFIPEQYRIEGPHANPNALTRLKWKLEGNFKDTPQNILKHMRVSATTASVNLYFNRFVFSMAKPFLDYQEKKARRVNRDKEIEKQKF</sequence>
<evidence type="ECO:0000256" key="1">
    <source>
        <dbReference type="ARBA" id="ARBA00009183"/>
    </source>
</evidence>
<dbReference type="GO" id="GO:0004499">
    <property type="term" value="F:N,N-dimethylaniline monooxygenase activity"/>
    <property type="evidence" value="ECO:0007669"/>
    <property type="project" value="InterPro"/>
</dbReference>
<dbReference type="AlphaFoldDB" id="X6M7V7"/>
<dbReference type="Gene3D" id="3.50.50.60">
    <property type="entry name" value="FAD/NAD(P)-binding domain"/>
    <property type="match status" value="2"/>
</dbReference>
<gene>
    <name evidence="5" type="ORF">RFI_27383</name>
</gene>
<dbReference type="InterPro" id="IPR050346">
    <property type="entry name" value="FMO-like"/>
</dbReference>
<comment type="caution">
    <text evidence="5">The sequence shown here is derived from an EMBL/GenBank/DDBJ whole genome shotgun (WGS) entry which is preliminary data.</text>
</comment>
<dbReference type="InterPro" id="IPR036188">
    <property type="entry name" value="FAD/NAD-bd_sf"/>
</dbReference>
<reference evidence="5 6" key="1">
    <citation type="journal article" date="2013" name="Curr. Biol.">
        <title>The Genome of the Foraminiferan Reticulomyxa filosa.</title>
        <authorList>
            <person name="Glockner G."/>
            <person name="Hulsmann N."/>
            <person name="Schleicher M."/>
            <person name="Noegel A.A."/>
            <person name="Eichinger L."/>
            <person name="Gallinger C."/>
            <person name="Pawlowski J."/>
            <person name="Sierra R."/>
            <person name="Euteneuer U."/>
            <person name="Pillet L."/>
            <person name="Moustafa A."/>
            <person name="Platzer M."/>
            <person name="Groth M."/>
            <person name="Szafranski K."/>
            <person name="Schliwa M."/>
        </authorList>
    </citation>
    <scope>NUCLEOTIDE SEQUENCE [LARGE SCALE GENOMIC DNA]</scope>
</reference>
<dbReference type="GO" id="GO:0050660">
    <property type="term" value="F:flavin adenine dinucleotide binding"/>
    <property type="evidence" value="ECO:0007669"/>
    <property type="project" value="InterPro"/>
</dbReference>
<organism evidence="5 6">
    <name type="scientific">Reticulomyxa filosa</name>
    <dbReference type="NCBI Taxonomy" id="46433"/>
    <lineage>
        <taxon>Eukaryota</taxon>
        <taxon>Sar</taxon>
        <taxon>Rhizaria</taxon>
        <taxon>Retaria</taxon>
        <taxon>Foraminifera</taxon>
        <taxon>Monothalamids</taxon>
        <taxon>Reticulomyxidae</taxon>
        <taxon>Reticulomyxa</taxon>
    </lineage>
</organism>
<dbReference type="Pfam" id="PF00743">
    <property type="entry name" value="FMO-like"/>
    <property type="match status" value="1"/>
</dbReference>
<dbReference type="OrthoDB" id="66881at2759"/>
<comment type="similarity">
    <text evidence="1">Belongs to the FMO family.</text>
</comment>
<keyword evidence="2" id="KW-0285">Flavoprotein</keyword>
<dbReference type="PANTHER" id="PTHR23023">
    <property type="entry name" value="DIMETHYLANILINE MONOOXYGENASE"/>
    <property type="match status" value="1"/>
</dbReference>
<evidence type="ECO:0000256" key="3">
    <source>
        <dbReference type="ARBA" id="ARBA00022827"/>
    </source>
</evidence>
<evidence type="ECO:0000313" key="6">
    <source>
        <dbReference type="Proteomes" id="UP000023152"/>
    </source>
</evidence>
<dbReference type="InterPro" id="IPR020946">
    <property type="entry name" value="Flavin_mOase-like"/>
</dbReference>
<dbReference type="Proteomes" id="UP000023152">
    <property type="component" value="Unassembled WGS sequence"/>
</dbReference>
<name>X6M7V7_RETFI</name>
<proteinExistence type="inferred from homology"/>
<dbReference type="GO" id="GO:0050661">
    <property type="term" value="F:NADP binding"/>
    <property type="evidence" value="ECO:0007669"/>
    <property type="project" value="InterPro"/>
</dbReference>
<accession>X6M7V7</accession>
<protein>
    <recommendedName>
        <fullName evidence="7">Flavin-containing monooxygenase</fullName>
    </recommendedName>
</protein>
<evidence type="ECO:0000256" key="2">
    <source>
        <dbReference type="ARBA" id="ARBA00022630"/>
    </source>
</evidence>
<dbReference type="EMBL" id="ASPP01023745">
    <property type="protein sequence ID" value="ETO09994.1"/>
    <property type="molecule type" value="Genomic_DNA"/>
</dbReference>
<keyword evidence="4" id="KW-0560">Oxidoreductase</keyword>
<evidence type="ECO:0000256" key="4">
    <source>
        <dbReference type="ARBA" id="ARBA00023002"/>
    </source>
</evidence>
<evidence type="ECO:0008006" key="7">
    <source>
        <dbReference type="Google" id="ProtNLM"/>
    </source>
</evidence>
<keyword evidence="6" id="KW-1185">Reference proteome</keyword>